<dbReference type="PANTHER" id="PTHR23503">
    <property type="entry name" value="SOLUTE CARRIER FAMILY 2"/>
    <property type="match status" value="1"/>
</dbReference>
<keyword evidence="7" id="KW-0325">Glycoprotein</keyword>
<dbReference type="Proteomes" id="UP001516400">
    <property type="component" value="Unassembled WGS sequence"/>
</dbReference>
<dbReference type="PROSITE" id="PS00217">
    <property type="entry name" value="SUGAR_TRANSPORT_2"/>
    <property type="match status" value="1"/>
</dbReference>
<dbReference type="GO" id="GO:0005353">
    <property type="term" value="F:fructose transmembrane transporter activity"/>
    <property type="evidence" value="ECO:0007669"/>
    <property type="project" value="UniProtKB-ARBA"/>
</dbReference>
<feature type="transmembrane region" description="Helical" evidence="9">
    <location>
        <begin position="92"/>
        <end position="112"/>
    </location>
</feature>
<feature type="transmembrane region" description="Helical" evidence="9">
    <location>
        <begin position="359"/>
        <end position="380"/>
    </location>
</feature>
<feature type="transmembrane region" description="Helical" evidence="9">
    <location>
        <begin position="401"/>
        <end position="423"/>
    </location>
</feature>
<dbReference type="InterPro" id="IPR005829">
    <property type="entry name" value="Sugar_transporter_CS"/>
</dbReference>
<evidence type="ECO:0000256" key="5">
    <source>
        <dbReference type="ARBA" id="ARBA00022989"/>
    </source>
</evidence>
<dbReference type="GO" id="GO:1990539">
    <property type="term" value="P:fructose import across plasma membrane"/>
    <property type="evidence" value="ECO:0007669"/>
    <property type="project" value="UniProtKB-ARBA"/>
</dbReference>
<dbReference type="SUPFAM" id="SSF103473">
    <property type="entry name" value="MFS general substrate transporter"/>
    <property type="match status" value="1"/>
</dbReference>
<dbReference type="AlphaFoldDB" id="A0ABD2NRH2"/>
<keyword evidence="6 9" id="KW-0472">Membrane</keyword>
<keyword evidence="13" id="KW-1185">Reference proteome</keyword>
<dbReference type="PRINTS" id="PR00171">
    <property type="entry name" value="SUGRTRNSPORT"/>
</dbReference>
<feature type="transmembrane region" description="Helical" evidence="9">
    <location>
        <begin position="118"/>
        <end position="139"/>
    </location>
</feature>
<dbReference type="GO" id="GO:0005886">
    <property type="term" value="C:plasma membrane"/>
    <property type="evidence" value="ECO:0007669"/>
    <property type="project" value="UniProtKB-SubCell"/>
</dbReference>
<dbReference type="InterPro" id="IPR045263">
    <property type="entry name" value="GLUT"/>
</dbReference>
<evidence type="ECO:0000256" key="7">
    <source>
        <dbReference type="ARBA" id="ARBA00023180"/>
    </source>
</evidence>
<dbReference type="EMBL" id="JABFTP020000144">
    <property type="protein sequence ID" value="KAL3280760.1"/>
    <property type="molecule type" value="Genomic_DNA"/>
</dbReference>
<feature type="transmembrane region" description="Helical" evidence="9">
    <location>
        <begin position="181"/>
        <end position="203"/>
    </location>
</feature>
<comment type="subcellular location">
    <subcellularLocation>
        <location evidence="1">Cell membrane</location>
        <topology evidence="1">Multi-pass membrane protein</topology>
    </subcellularLocation>
</comment>
<feature type="domain" description="Major facilitator superfamily (MFS) profile" evidence="11">
    <location>
        <begin position="11"/>
        <end position="454"/>
    </location>
</feature>
<feature type="signal peptide" evidence="10">
    <location>
        <begin position="1"/>
        <end position="19"/>
    </location>
</feature>
<feature type="transmembrane region" description="Helical" evidence="9">
    <location>
        <begin position="151"/>
        <end position="169"/>
    </location>
</feature>
<sequence>MGCTRQLLFTIFAAAIGSAFQHGYHTGVMNNPQQVMTAWLSNSMEGRGQTVNELTVNSIWSVITSIYAFGGMIGAVMVGFVNHCMRVKWSLVLNNIFVFVPAVLIFVSKYTGIYELLIVARFLLGINSGLYAGLCPMYLNEISPVAQRGAIGSVYQLIITISILLSQLLGYNQALGSESMWPFLLGAVVLIPSIFQCITMPFCPDSPRYLLIIAKDEEKAKKALKYLRNTDDNAAEISEMQKEAASQEAAGEVPWKALFFKKSLRKPLIISLVVMVAQQFSGINAIIVYSNEIFRNAGLNNFWAQIGTVIMGLVNVLMTIVSLILVDHLGRKTLLLIGFSGTTIFMTLLAVSIKFSESYKFMGILCIIFVLGFIVSFATGPGSVPWFLETELFRQDARPKATSLAVFINWFANMLVMLTFLPIKMKIDYFVFVIFIVLNILFVLYIIFQVPETKNKSIDEISALFAD</sequence>
<dbReference type="PANTHER" id="PTHR23503:SF8">
    <property type="entry name" value="FACILITATED GLUCOSE TRANSPORTER PROTEIN 1"/>
    <property type="match status" value="1"/>
</dbReference>
<evidence type="ECO:0000256" key="3">
    <source>
        <dbReference type="ARBA" id="ARBA00022475"/>
    </source>
</evidence>
<proteinExistence type="inferred from homology"/>
<keyword evidence="3" id="KW-1003">Cell membrane</keyword>
<dbReference type="InterPro" id="IPR003663">
    <property type="entry name" value="Sugar/inositol_transpt"/>
</dbReference>
<protein>
    <recommendedName>
        <fullName evidence="11">Major facilitator superfamily (MFS) profile domain-containing protein</fullName>
    </recommendedName>
</protein>
<dbReference type="PROSITE" id="PS50850">
    <property type="entry name" value="MFS"/>
    <property type="match status" value="1"/>
</dbReference>
<dbReference type="Pfam" id="PF00083">
    <property type="entry name" value="Sugar_tr"/>
    <property type="match status" value="1"/>
</dbReference>
<dbReference type="Gene3D" id="1.20.1250.20">
    <property type="entry name" value="MFS general substrate transporter like domains"/>
    <property type="match status" value="1"/>
</dbReference>
<keyword evidence="2 8" id="KW-0813">Transport</keyword>
<keyword evidence="4 9" id="KW-0812">Transmembrane</keyword>
<comment type="caution">
    <text evidence="12">The sequence shown here is derived from an EMBL/GenBank/DDBJ whole genome shotgun (WGS) entry which is preliminary data.</text>
</comment>
<evidence type="ECO:0000256" key="4">
    <source>
        <dbReference type="ARBA" id="ARBA00022692"/>
    </source>
</evidence>
<reference evidence="12 13" key="1">
    <citation type="journal article" date="2021" name="BMC Biol.">
        <title>Horizontally acquired antibacterial genes associated with adaptive radiation of ladybird beetles.</title>
        <authorList>
            <person name="Li H.S."/>
            <person name="Tang X.F."/>
            <person name="Huang Y.H."/>
            <person name="Xu Z.Y."/>
            <person name="Chen M.L."/>
            <person name="Du X.Y."/>
            <person name="Qiu B.Y."/>
            <person name="Chen P.T."/>
            <person name="Zhang W."/>
            <person name="Slipinski A."/>
            <person name="Escalona H.E."/>
            <person name="Waterhouse R.M."/>
            <person name="Zwick A."/>
            <person name="Pang H."/>
        </authorList>
    </citation>
    <scope>NUCLEOTIDE SEQUENCE [LARGE SCALE GENOMIC DNA]</scope>
    <source>
        <strain evidence="12">SYSU2018</strain>
    </source>
</reference>
<evidence type="ECO:0000256" key="6">
    <source>
        <dbReference type="ARBA" id="ARBA00023136"/>
    </source>
</evidence>
<dbReference type="NCBIfam" id="TIGR00879">
    <property type="entry name" value="SP"/>
    <property type="match status" value="1"/>
</dbReference>
<evidence type="ECO:0000256" key="10">
    <source>
        <dbReference type="SAM" id="SignalP"/>
    </source>
</evidence>
<feature type="chain" id="PRO_5044861595" description="Major facilitator superfamily (MFS) profile domain-containing protein" evidence="10">
    <location>
        <begin position="20"/>
        <end position="467"/>
    </location>
</feature>
<evidence type="ECO:0000256" key="9">
    <source>
        <dbReference type="SAM" id="Phobius"/>
    </source>
</evidence>
<feature type="transmembrane region" description="Helical" evidence="9">
    <location>
        <begin position="302"/>
        <end position="326"/>
    </location>
</feature>
<name>A0ABD2NRH2_9CUCU</name>
<evidence type="ECO:0000313" key="13">
    <source>
        <dbReference type="Proteomes" id="UP001516400"/>
    </source>
</evidence>
<feature type="transmembrane region" description="Helical" evidence="9">
    <location>
        <begin position="429"/>
        <end position="448"/>
    </location>
</feature>
<organism evidence="12 13">
    <name type="scientific">Cryptolaemus montrouzieri</name>
    <dbReference type="NCBI Taxonomy" id="559131"/>
    <lineage>
        <taxon>Eukaryota</taxon>
        <taxon>Metazoa</taxon>
        <taxon>Ecdysozoa</taxon>
        <taxon>Arthropoda</taxon>
        <taxon>Hexapoda</taxon>
        <taxon>Insecta</taxon>
        <taxon>Pterygota</taxon>
        <taxon>Neoptera</taxon>
        <taxon>Endopterygota</taxon>
        <taxon>Coleoptera</taxon>
        <taxon>Polyphaga</taxon>
        <taxon>Cucujiformia</taxon>
        <taxon>Coccinelloidea</taxon>
        <taxon>Coccinellidae</taxon>
        <taxon>Scymninae</taxon>
        <taxon>Scymnini</taxon>
        <taxon>Cryptolaemus</taxon>
    </lineage>
</organism>
<feature type="transmembrane region" description="Helical" evidence="9">
    <location>
        <begin position="333"/>
        <end position="353"/>
    </location>
</feature>
<evidence type="ECO:0000256" key="2">
    <source>
        <dbReference type="ARBA" id="ARBA00022448"/>
    </source>
</evidence>
<dbReference type="InterPro" id="IPR020846">
    <property type="entry name" value="MFS_dom"/>
</dbReference>
<keyword evidence="10" id="KW-0732">Signal</keyword>
<dbReference type="InterPro" id="IPR036259">
    <property type="entry name" value="MFS_trans_sf"/>
</dbReference>
<evidence type="ECO:0000256" key="1">
    <source>
        <dbReference type="ARBA" id="ARBA00004651"/>
    </source>
</evidence>
<evidence type="ECO:0000259" key="11">
    <source>
        <dbReference type="PROSITE" id="PS50850"/>
    </source>
</evidence>
<dbReference type="PROSITE" id="PS00216">
    <property type="entry name" value="SUGAR_TRANSPORT_1"/>
    <property type="match status" value="1"/>
</dbReference>
<gene>
    <name evidence="12" type="ORF">HHI36_003995</name>
</gene>
<feature type="transmembrane region" description="Helical" evidence="9">
    <location>
        <begin position="268"/>
        <end position="290"/>
    </location>
</feature>
<comment type="similarity">
    <text evidence="8">Belongs to the major facilitator superfamily. Sugar transporter (TC 2.A.1.1) family.</text>
</comment>
<accession>A0ABD2NRH2</accession>
<dbReference type="InterPro" id="IPR005828">
    <property type="entry name" value="MFS_sugar_transport-like"/>
</dbReference>
<keyword evidence="5 9" id="KW-1133">Transmembrane helix</keyword>
<feature type="transmembrane region" description="Helical" evidence="9">
    <location>
        <begin position="59"/>
        <end position="80"/>
    </location>
</feature>
<evidence type="ECO:0000313" key="12">
    <source>
        <dbReference type="EMBL" id="KAL3280760.1"/>
    </source>
</evidence>
<dbReference type="FunFam" id="1.20.1250.20:FF:001511">
    <property type="entry name" value="Solute carrier family 2, facilitated glucose transporter member 5"/>
    <property type="match status" value="1"/>
</dbReference>
<evidence type="ECO:0000256" key="8">
    <source>
        <dbReference type="RuleBase" id="RU003346"/>
    </source>
</evidence>